<sequence length="83" mass="10085">MAFIFYMNNNQEELLKLAYTKMPFGKYKDWYLSDIPEPYYVWFNKKGFPTGKLGAQLRQVHELKINGMEILLKEIRKRYPKPY</sequence>
<evidence type="ECO:0000313" key="2">
    <source>
        <dbReference type="Proteomes" id="UP000264330"/>
    </source>
</evidence>
<protein>
    <recommendedName>
        <fullName evidence="3">DUF3820 family protein</fullName>
    </recommendedName>
</protein>
<dbReference type="RefSeq" id="WP_394799486.1">
    <property type="nucleotide sequence ID" value="NZ_CALFQJ010000184.1"/>
</dbReference>
<gene>
    <name evidence="1" type="ORF">DGQ38_10095</name>
</gene>
<dbReference type="InterPro" id="IPR024530">
    <property type="entry name" value="QSregVF_b"/>
</dbReference>
<proteinExistence type="predicted"/>
<organism evidence="1 2">
    <name type="scientific">Zunongwangia profunda</name>
    <dbReference type="NCBI Taxonomy" id="398743"/>
    <lineage>
        <taxon>Bacteria</taxon>
        <taxon>Pseudomonadati</taxon>
        <taxon>Bacteroidota</taxon>
        <taxon>Flavobacteriia</taxon>
        <taxon>Flavobacteriales</taxon>
        <taxon>Flavobacteriaceae</taxon>
        <taxon>Zunongwangia</taxon>
    </lineage>
</organism>
<evidence type="ECO:0000313" key="1">
    <source>
        <dbReference type="EMBL" id="HCV81387.1"/>
    </source>
</evidence>
<dbReference type="EMBL" id="DPMF01000240">
    <property type="protein sequence ID" value="HCV81387.1"/>
    <property type="molecule type" value="Genomic_DNA"/>
</dbReference>
<dbReference type="Pfam" id="PF12843">
    <property type="entry name" value="QSregVF_b"/>
    <property type="match status" value="1"/>
</dbReference>
<comment type="caution">
    <text evidence="1">The sequence shown here is derived from an EMBL/GenBank/DDBJ whole genome shotgun (WGS) entry which is preliminary data.</text>
</comment>
<dbReference type="AlphaFoldDB" id="A0A3D5J065"/>
<reference evidence="1 2" key="1">
    <citation type="journal article" date="2018" name="Nat. Biotechnol.">
        <title>A standardized bacterial taxonomy based on genome phylogeny substantially revises the tree of life.</title>
        <authorList>
            <person name="Parks D.H."/>
            <person name="Chuvochina M."/>
            <person name="Waite D.W."/>
            <person name="Rinke C."/>
            <person name="Skarshewski A."/>
            <person name="Chaumeil P.A."/>
            <person name="Hugenholtz P."/>
        </authorList>
    </citation>
    <scope>NUCLEOTIDE SEQUENCE [LARGE SCALE GENOMIC DNA]</scope>
    <source>
        <strain evidence="1">UBA9359</strain>
    </source>
</reference>
<evidence type="ECO:0008006" key="3">
    <source>
        <dbReference type="Google" id="ProtNLM"/>
    </source>
</evidence>
<accession>A0A3D5J065</accession>
<name>A0A3D5J065_9FLAO</name>
<dbReference type="Proteomes" id="UP000264330">
    <property type="component" value="Unassembled WGS sequence"/>
</dbReference>